<dbReference type="InterPro" id="IPR019595">
    <property type="entry name" value="DUF2470"/>
</dbReference>
<evidence type="ECO:0000256" key="1">
    <source>
        <dbReference type="SAM" id="MobiDB-lite"/>
    </source>
</evidence>
<feature type="compositionally biased region" description="Gly residues" evidence="1">
    <location>
        <begin position="273"/>
        <end position="283"/>
    </location>
</feature>
<protein>
    <submittedName>
        <fullName evidence="3">DUF2470 domain-containing protein</fullName>
    </submittedName>
</protein>
<dbReference type="GeneID" id="95501442"/>
<proteinExistence type="predicted"/>
<feature type="domain" description="DUF2470" evidence="2">
    <location>
        <begin position="150"/>
        <end position="222"/>
    </location>
</feature>
<dbReference type="Proteomes" id="UP001432312">
    <property type="component" value="Chromosome"/>
</dbReference>
<dbReference type="Gene3D" id="3.20.180.10">
    <property type="entry name" value="PNP-oxidase-like"/>
    <property type="match status" value="1"/>
</dbReference>
<reference evidence="3" key="1">
    <citation type="submission" date="2022-10" db="EMBL/GenBank/DDBJ databases">
        <title>The complete genomes of actinobacterial strains from the NBC collection.</title>
        <authorList>
            <person name="Joergensen T.S."/>
            <person name="Alvarez Arevalo M."/>
            <person name="Sterndorff E.B."/>
            <person name="Faurdal D."/>
            <person name="Vuksanovic O."/>
            <person name="Mourched A.-S."/>
            <person name="Charusanti P."/>
            <person name="Shaw S."/>
            <person name="Blin K."/>
            <person name="Weber T."/>
        </authorList>
    </citation>
    <scope>NUCLEOTIDE SEQUENCE</scope>
    <source>
        <strain evidence="3">NBC_00303</strain>
    </source>
</reference>
<feature type="region of interest" description="Disordered" evidence="1">
    <location>
        <begin position="262"/>
        <end position="283"/>
    </location>
</feature>
<name>A0ABZ1QLJ6_9ACTN</name>
<keyword evidence="4" id="KW-1185">Reference proteome</keyword>
<evidence type="ECO:0000259" key="2">
    <source>
        <dbReference type="Pfam" id="PF10615"/>
    </source>
</evidence>
<evidence type="ECO:0000313" key="4">
    <source>
        <dbReference type="Proteomes" id="UP001432312"/>
    </source>
</evidence>
<dbReference type="RefSeq" id="WP_328740718.1">
    <property type="nucleotide sequence ID" value="NZ_CP108036.1"/>
</dbReference>
<dbReference type="Pfam" id="PF10615">
    <property type="entry name" value="DUF2470"/>
    <property type="match status" value="1"/>
</dbReference>
<gene>
    <name evidence="3" type="ORF">OHA91_35355</name>
</gene>
<organism evidence="3 4">
    <name type="scientific">Streptomyces erythrochromogenes</name>
    <dbReference type="NCBI Taxonomy" id="285574"/>
    <lineage>
        <taxon>Bacteria</taxon>
        <taxon>Bacillati</taxon>
        <taxon>Actinomycetota</taxon>
        <taxon>Actinomycetes</taxon>
        <taxon>Kitasatosporales</taxon>
        <taxon>Streptomycetaceae</taxon>
        <taxon>Streptomyces</taxon>
    </lineage>
</organism>
<accession>A0ABZ1QLJ6</accession>
<sequence length="283" mass="30207">MSAAALPAAEATLAEQTRSVLARAVSLTVTTNGLRYDLVGLHSVNARGQVRLRLPADSLPAAHVACAPRGALAALVEFTDIAPVAVRDRVRARVTLSGWLTRSGQDAATDDVDLRLDAARVTLATQEVTVKVGLDELVLARPDPLAVDEDSLLTHLTDAHQDAVTRLTRLADPWLLHGAVRVLPLAVDRYGITLRCEYARNQRDLRLPFPAPVREASQVGEQIQLLLAAAQACPRRRHLPARWAGGSATARSATGWHRWAAPPRGAVRAAGTEDGGGPGDAMR</sequence>
<evidence type="ECO:0000313" key="3">
    <source>
        <dbReference type="EMBL" id="WUN83335.1"/>
    </source>
</evidence>
<dbReference type="InterPro" id="IPR037119">
    <property type="entry name" value="Haem_oxidase_HugZ-like_sf"/>
</dbReference>
<dbReference type="SUPFAM" id="SSF50475">
    <property type="entry name" value="FMN-binding split barrel"/>
    <property type="match status" value="1"/>
</dbReference>
<dbReference type="EMBL" id="CP108036">
    <property type="protein sequence ID" value="WUN83335.1"/>
    <property type="molecule type" value="Genomic_DNA"/>
</dbReference>